<sequence>DDDLNLDEVSRDENPLVIVNPKGDSPQHPKEVMLDKVSPLEPTPKKASKKGINKSLVKPLSDIPSFSRDSPSKGNRAECGLDDMFWVATMVPNGIKTWALLDH</sequence>
<feature type="non-terminal residue" evidence="3">
    <location>
        <position position="103"/>
    </location>
</feature>
<accession>A0ABC8SZI9</accession>
<reference evidence="3 4" key="1">
    <citation type="submission" date="2024-02" db="EMBL/GenBank/DDBJ databases">
        <authorList>
            <person name="Vignale AGUSTIN F."/>
            <person name="Sosa J E."/>
            <person name="Modenutti C."/>
        </authorList>
    </citation>
    <scope>NUCLEOTIDE SEQUENCE [LARGE SCALE GENOMIC DNA]</scope>
</reference>
<dbReference type="EMBL" id="CAUOFW020002025">
    <property type="protein sequence ID" value="CAK9150350.1"/>
    <property type="molecule type" value="Genomic_DNA"/>
</dbReference>
<evidence type="ECO:0000256" key="1">
    <source>
        <dbReference type="SAM" id="MobiDB-lite"/>
    </source>
</evidence>
<gene>
    <name evidence="2" type="ORF">ILEXP_LOCUS18498</name>
    <name evidence="3" type="ORF">ILEXP_LOCUS31499</name>
</gene>
<evidence type="ECO:0000313" key="3">
    <source>
        <dbReference type="EMBL" id="CAK9162618.1"/>
    </source>
</evidence>
<comment type="caution">
    <text evidence="3">The sequence shown here is derived from an EMBL/GenBank/DDBJ whole genome shotgun (WGS) entry which is preliminary data.</text>
</comment>
<dbReference type="Proteomes" id="UP001642360">
    <property type="component" value="Unassembled WGS sequence"/>
</dbReference>
<feature type="non-terminal residue" evidence="3">
    <location>
        <position position="1"/>
    </location>
</feature>
<proteinExistence type="predicted"/>
<name>A0ABC8SZI9_9AQUA</name>
<dbReference type="EMBL" id="CAUOFW020003913">
    <property type="protein sequence ID" value="CAK9162618.1"/>
    <property type="molecule type" value="Genomic_DNA"/>
</dbReference>
<evidence type="ECO:0000313" key="2">
    <source>
        <dbReference type="EMBL" id="CAK9150350.1"/>
    </source>
</evidence>
<protein>
    <submittedName>
        <fullName evidence="3">Uncharacterized protein</fullName>
    </submittedName>
</protein>
<keyword evidence="4" id="KW-1185">Reference proteome</keyword>
<feature type="region of interest" description="Disordered" evidence="1">
    <location>
        <begin position="1"/>
        <end position="75"/>
    </location>
</feature>
<dbReference type="AlphaFoldDB" id="A0ABC8SZI9"/>
<organism evidence="3 4">
    <name type="scientific">Ilex paraguariensis</name>
    <name type="common">yerba mate</name>
    <dbReference type="NCBI Taxonomy" id="185542"/>
    <lineage>
        <taxon>Eukaryota</taxon>
        <taxon>Viridiplantae</taxon>
        <taxon>Streptophyta</taxon>
        <taxon>Embryophyta</taxon>
        <taxon>Tracheophyta</taxon>
        <taxon>Spermatophyta</taxon>
        <taxon>Magnoliopsida</taxon>
        <taxon>eudicotyledons</taxon>
        <taxon>Gunneridae</taxon>
        <taxon>Pentapetalae</taxon>
        <taxon>asterids</taxon>
        <taxon>campanulids</taxon>
        <taxon>Aquifoliales</taxon>
        <taxon>Aquifoliaceae</taxon>
        <taxon>Ilex</taxon>
    </lineage>
</organism>
<feature type="compositionally biased region" description="Basic and acidic residues" evidence="1">
    <location>
        <begin position="25"/>
        <end position="34"/>
    </location>
</feature>
<evidence type="ECO:0000313" key="4">
    <source>
        <dbReference type="Proteomes" id="UP001642360"/>
    </source>
</evidence>